<protein>
    <recommendedName>
        <fullName evidence="1">TERF1-interacting nuclear factor 2 N-terminal domain-containing protein</fullName>
    </recommendedName>
</protein>
<dbReference type="InParanoid" id="A0A674DTH4"/>
<reference evidence="2" key="1">
    <citation type="submission" date="2025-08" db="UniProtKB">
        <authorList>
            <consortium name="Ensembl"/>
        </authorList>
    </citation>
    <scope>IDENTIFICATION</scope>
</reference>
<dbReference type="Proteomes" id="UP000472277">
    <property type="component" value="Chromosome 40"/>
</dbReference>
<dbReference type="PANTHER" id="PTHR15512">
    <property type="entry name" value="TERF1-INTERACTING NUCLEAR FACTOR 2"/>
    <property type="match status" value="1"/>
</dbReference>
<name>A0A674DTH4_SALTR</name>
<evidence type="ECO:0000313" key="3">
    <source>
        <dbReference type="Proteomes" id="UP000472277"/>
    </source>
</evidence>
<dbReference type="GO" id="GO:0070187">
    <property type="term" value="C:shelterin complex"/>
    <property type="evidence" value="ECO:0007669"/>
    <property type="project" value="InterPro"/>
</dbReference>
<dbReference type="Pfam" id="PF14973">
    <property type="entry name" value="TINF2_N"/>
    <property type="match status" value="1"/>
</dbReference>
<keyword evidence="3" id="KW-1185">Reference proteome</keyword>
<dbReference type="InterPro" id="IPR039098">
    <property type="entry name" value="TINF2"/>
</dbReference>
<feature type="domain" description="TERF1-interacting nuclear factor 2 N-terminal" evidence="1">
    <location>
        <begin position="15"/>
        <end position="45"/>
    </location>
</feature>
<dbReference type="GO" id="GO:1904356">
    <property type="term" value="P:regulation of telomere maintenance via telomere lengthening"/>
    <property type="evidence" value="ECO:0007669"/>
    <property type="project" value="TreeGrafter"/>
</dbReference>
<dbReference type="GO" id="GO:0042162">
    <property type="term" value="F:telomeric DNA binding"/>
    <property type="evidence" value="ECO:0007669"/>
    <property type="project" value="TreeGrafter"/>
</dbReference>
<evidence type="ECO:0000259" key="1">
    <source>
        <dbReference type="Pfam" id="PF14973"/>
    </source>
</evidence>
<sequence>HADPQHGGPSGASMWQVVQRRDVQDYGMLEEFVTTVTDIVPELLIVKCDYLTVVRVLLQSGDAEVELSESNFVELVESLLKDPSERENFYQVCFALIRWESIKVLLV</sequence>
<organism evidence="2 3">
    <name type="scientific">Salmo trutta</name>
    <name type="common">Brown trout</name>
    <dbReference type="NCBI Taxonomy" id="8032"/>
    <lineage>
        <taxon>Eukaryota</taxon>
        <taxon>Metazoa</taxon>
        <taxon>Chordata</taxon>
        <taxon>Craniata</taxon>
        <taxon>Vertebrata</taxon>
        <taxon>Euteleostomi</taxon>
        <taxon>Actinopterygii</taxon>
        <taxon>Neopterygii</taxon>
        <taxon>Teleostei</taxon>
        <taxon>Protacanthopterygii</taxon>
        <taxon>Salmoniformes</taxon>
        <taxon>Salmonidae</taxon>
        <taxon>Salmoninae</taxon>
        <taxon>Salmo</taxon>
    </lineage>
</organism>
<dbReference type="AlphaFoldDB" id="A0A674DTH4"/>
<dbReference type="PANTHER" id="PTHR15512:SF2">
    <property type="match status" value="1"/>
</dbReference>
<proteinExistence type="predicted"/>
<reference evidence="2" key="2">
    <citation type="submission" date="2025-09" db="UniProtKB">
        <authorList>
            <consortium name="Ensembl"/>
        </authorList>
    </citation>
    <scope>IDENTIFICATION</scope>
</reference>
<evidence type="ECO:0000313" key="2">
    <source>
        <dbReference type="Ensembl" id="ENSSTUP00000098881.1"/>
    </source>
</evidence>
<accession>A0A674DTH4</accession>
<dbReference type="Ensembl" id="ENSSTUT00000106135.1">
    <property type="protein sequence ID" value="ENSSTUP00000098881.1"/>
    <property type="gene ID" value="ENSSTUG00000044349.1"/>
</dbReference>
<dbReference type="GO" id="GO:0016233">
    <property type="term" value="P:telomere capping"/>
    <property type="evidence" value="ECO:0007669"/>
    <property type="project" value="InterPro"/>
</dbReference>
<dbReference type="InterPro" id="IPR029400">
    <property type="entry name" value="TINF2_N"/>
</dbReference>